<dbReference type="Proteomes" id="UP000253769">
    <property type="component" value="Unassembled WGS sequence"/>
</dbReference>
<dbReference type="EMBL" id="QQOH01000001">
    <property type="protein sequence ID" value="RDE24901.1"/>
    <property type="molecule type" value="Genomic_DNA"/>
</dbReference>
<feature type="transmembrane region" description="Helical" evidence="3">
    <location>
        <begin position="20"/>
        <end position="41"/>
    </location>
</feature>
<feature type="domain" description="M23ase beta-sheet core" evidence="4">
    <location>
        <begin position="174"/>
        <end position="271"/>
    </location>
</feature>
<protein>
    <submittedName>
        <fullName evidence="5">M23 family peptidase</fullName>
    </submittedName>
</protein>
<gene>
    <name evidence="5" type="ORF">DV711_04780</name>
</gene>
<proteinExistence type="predicted"/>
<accession>A0A369WTI4</accession>
<evidence type="ECO:0000256" key="3">
    <source>
        <dbReference type="SAM" id="Phobius"/>
    </source>
</evidence>
<keyword evidence="3" id="KW-0472">Membrane</keyword>
<dbReference type="GO" id="GO:0004222">
    <property type="term" value="F:metalloendopeptidase activity"/>
    <property type="evidence" value="ECO:0007669"/>
    <property type="project" value="TreeGrafter"/>
</dbReference>
<keyword evidence="6" id="KW-1185">Reference proteome</keyword>
<dbReference type="Pfam" id="PF01551">
    <property type="entry name" value="Peptidase_M23"/>
    <property type="match status" value="1"/>
</dbReference>
<keyword evidence="3" id="KW-0812">Transmembrane</keyword>
<name>A0A369WTI4_9GAMM</name>
<keyword evidence="1" id="KW-0732">Signal</keyword>
<comment type="caution">
    <text evidence="5">The sequence shown here is derived from an EMBL/GenBank/DDBJ whole genome shotgun (WGS) entry which is preliminary data.</text>
</comment>
<keyword evidence="2" id="KW-0175">Coiled coil</keyword>
<dbReference type="InterPro" id="IPR011055">
    <property type="entry name" value="Dup_hybrid_motif"/>
</dbReference>
<organism evidence="5 6">
    <name type="scientific">Motiliproteus coralliicola</name>
    <dbReference type="NCBI Taxonomy" id="2283196"/>
    <lineage>
        <taxon>Bacteria</taxon>
        <taxon>Pseudomonadati</taxon>
        <taxon>Pseudomonadota</taxon>
        <taxon>Gammaproteobacteria</taxon>
        <taxon>Oceanospirillales</taxon>
        <taxon>Oceanospirillaceae</taxon>
        <taxon>Motiliproteus</taxon>
    </lineage>
</organism>
<evidence type="ECO:0000259" key="4">
    <source>
        <dbReference type="Pfam" id="PF01551"/>
    </source>
</evidence>
<keyword evidence="3" id="KW-1133">Transmembrane helix</keyword>
<dbReference type="OrthoDB" id="9805070at2"/>
<dbReference type="RefSeq" id="WP_114694493.1">
    <property type="nucleotide sequence ID" value="NZ_QQOH01000001.1"/>
</dbReference>
<dbReference type="PANTHER" id="PTHR21666:SF289">
    <property type="entry name" value="L-ALA--D-GLU ENDOPEPTIDASE"/>
    <property type="match status" value="1"/>
</dbReference>
<dbReference type="InterPro" id="IPR016047">
    <property type="entry name" value="M23ase_b-sheet_dom"/>
</dbReference>
<dbReference type="CDD" id="cd12797">
    <property type="entry name" value="M23_peptidase"/>
    <property type="match status" value="1"/>
</dbReference>
<dbReference type="AlphaFoldDB" id="A0A369WTI4"/>
<sequence>MRKRLLITLTTARGSRQLSLNLIARCLLLLFVLMLLASFFISNALLVKTSDELHSLTADYQKLGSLYSGVLGSHETVRTELDKLSLNLASLEQERNSLEQVNQAWSQPLRQLELAMGLEPAEKMTIERSQLLQQMANERLFMLHGIPNGYPVKMKRLSDGFGMRNHPLTGQRKHHNGVDFPVDTGTPIYATADGAVEYAGYHKKSGFGYLVIINHNFGFKSYYAHMKKRPKVRSGQLVRKGEQIGQSGNSGKSTGPHLHYEVRYLFKPLNPVPFLNWSLHNYDQIMTQEKAVAWDGLKEMQPLNQLALPLLSSPEGKSSAAK</sequence>
<dbReference type="PANTHER" id="PTHR21666">
    <property type="entry name" value="PEPTIDASE-RELATED"/>
    <property type="match status" value="1"/>
</dbReference>
<evidence type="ECO:0000313" key="6">
    <source>
        <dbReference type="Proteomes" id="UP000253769"/>
    </source>
</evidence>
<reference evidence="5 6" key="1">
    <citation type="submission" date="2018-07" db="EMBL/GenBank/DDBJ databases">
        <title>Motiliproteus coralliicola sp. nov., a bacterium isolated from Coral.</title>
        <authorList>
            <person name="Wang G."/>
        </authorList>
    </citation>
    <scope>NUCLEOTIDE SEQUENCE [LARGE SCALE GENOMIC DNA]</scope>
    <source>
        <strain evidence="5 6">C34</strain>
    </source>
</reference>
<evidence type="ECO:0000256" key="1">
    <source>
        <dbReference type="ARBA" id="ARBA00022729"/>
    </source>
</evidence>
<dbReference type="Gene3D" id="2.70.70.10">
    <property type="entry name" value="Glucose Permease (Domain IIA)"/>
    <property type="match status" value="1"/>
</dbReference>
<dbReference type="FunFam" id="2.70.70.10:FF:000006">
    <property type="entry name" value="M23 family peptidase"/>
    <property type="match status" value="1"/>
</dbReference>
<evidence type="ECO:0000313" key="5">
    <source>
        <dbReference type="EMBL" id="RDE24901.1"/>
    </source>
</evidence>
<feature type="coiled-coil region" evidence="2">
    <location>
        <begin position="74"/>
        <end position="101"/>
    </location>
</feature>
<dbReference type="SUPFAM" id="SSF51261">
    <property type="entry name" value="Duplicated hybrid motif"/>
    <property type="match status" value="1"/>
</dbReference>
<dbReference type="InterPro" id="IPR050570">
    <property type="entry name" value="Cell_wall_metabolism_enzyme"/>
</dbReference>
<evidence type="ECO:0000256" key="2">
    <source>
        <dbReference type="SAM" id="Coils"/>
    </source>
</evidence>